<keyword evidence="2" id="KW-1185">Reference proteome</keyword>
<dbReference type="EMBL" id="AGWJ02000002">
    <property type="protein sequence ID" value="EHO83677.1"/>
    <property type="molecule type" value="Genomic_DNA"/>
</dbReference>
<proteinExistence type="predicted"/>
<organism evidence="1 2">
    <name type="scientific">Fusobacterium ulcerans 12-1B</name>
    <dbReference type="NCBI Taxonomy" id="457404"/>
    <lineage>
        <taxon>Bacteria</taxon>
        <taxon>Fusobacteriati</taxon>
        <taxon>Fusobacteriota</taxon>
        <taxon>Fusobacteriia</taxon>
        <taxon>Fusobacteriales</taxon>
        <taxon>Fusobacteriaceae</taxon>
        <taxon>Fusobacterium</taxon>
    </lineage>
</organism>
<reference evidence="1 2" key="1">
    <citation type="submission" date="2012-07" db="EMBL/GenBank/DDBJ databases">
        <title>The Genome Sequence of Fusobacterium ulcerans 12_1B.</title>
        <authorList>
            <consortium name="The Broad Institute Genome Sequencing Platform"/>
            <person name="Earl A."/>
            <person name="Ward D."/>
            <person name="Feldgarden M."/>
            <person name="Gevers D."/>
            <person name="Strauss J."/>
            <person name="Ambrose C.E."/>
            <person name="Allen-Vercoe E."/>
            <person name="Walker B."/>
            <person name="Young S.K."/>
            <person name="Zeng Q."/>
            <person name="Gargeya S."/>
            <person name="Fitzgerald M."/>
            <person name="Haas B."/>
            <person name="Abouelleil A."/>
            <person name="Alvarado L."/>
            <person name="Arachchi H.M."/>
            <person name="Berlin A.M."/>
            <person name="Chapman S.B."/>
            <person name="Goldberg J."/>
            <person name="Griggs A."/>
            <person name="Gujja S."/>
            <person name="Hansen M."/>
            <person name="Howarth C."/>
            <person name="Imamovic A."/>
            <person name="Larimer J."/>
            <person name="McCowen C."/>
            <person name="Montmayeur A."/>
            <person name="Murphy C."/>
            <person name="Neiman D."/>
            <person name="Pearson M."/>
            <person name="Priest M."/>
            <person name="Roberts A."/>
            <person name="Saif S."/>
            <person name="Shea T."/>
            <person name="Sisk P."/>
            <person name="Sykes S."/>
            <person name="Wortman J."/>
            <person name="Nusbaum C."/>
            <person name="Birren B."/>
        </authorList>
    </citation>
    <scope>NUCLEOTIDE SEQUENCE [LARGE SCALE GENOMIC DNA]</scope>
    <source>
        <strain evidence="1 2">12_1B</strain>
    </source>
</reference>
<dbReference type="PATRIC" id="fig|457404.5.peg.566"/>
<comment type="caution">
    <text evidence="1">The sequence shown here is derived from an EMBL/GenBank/DDBJ whole genome shotgun (WGS) entry which is preliminary data.</text>
</comment>
<sequence>MSNINYKFLIEIFEGEIEYEGKKYKNLINKIGCFKLSEAKKIKQAMMEEHPDKEIIVKEKFKDGWREVNI</sequence>
<dbReference type="HOGENOM" id="CLU_2752030_0_0_0"/>
<name>H1PQK2_9FUSO</name>
<gene>
    <name evidence="1" type="ORF">HMPREF0402_00695</name>
</gene>
<dbReference type="RefSeq" id="WP_008696077.1">
    <property type="nucleotide sequence ID" value="NZ_KE161007.1"/>
</dbReference>
<protein>
    <submittedName>
        <fullName evidence="1">Uncharacterized protein</fullName>
    </submittedName>
</protein>
<evidence type="ECO:0000313" key="1">
    <source>
        <dbReference type="EMBL" id="EHO83677.1"/>
    </source>
</evidence>
<dbReference type="AlphaFoldDB" id="H1PQK2"/>
<evidence type="ECO:0000313" key="2">
    <source>
        <dbReference type="Proteomes" id="UP000003233"/>
    </source>
</evidence>
<dbReference type="Proteomes" id="UP000003233">
    <property type="component" value="Unassembled WGS sequence"/>
</dbReference>
<dbReference type="BioCyc" id="FSP457404-HMP:GTSQ-697-MONOMER"/>
<accession>H1PQK2</accession>